<dbReference type="Pfam" id="PF13602">
    <property type="entry name" value="ADH_zinc_N_2"/>
    <property type="match status" value="1"/>
</dbReference>
<protein>
    <submittedName>
        <fullName evidence="2">NADPH:quinone reductase</fullName>
    </submittedName>
</protein>
<organism evidence="2 3">
    <name type="scientific">Actinocatenispora sera</name>
    <dbReference type="NCBI Taxonomy" id="390989"/>
    <lineage>
        <taxon>Bacteria</taxon>
        <taxon>Bacillati</taxon>
        <taxon>Actinomycetota</taxon>
        <taxon>Actinomycetes</taxon>
        <taxon>Micromonosporales</taxon>
        <taxon>Micromonosporaceae</taxon>
        <taxon>Actinocatenispora</taxon>
    </lineage>
</organism>
<sequence length="350" mass="35383">MKAVVAHGYGGPDALSVDDVAVPRPGPGQIQVRIGATALNPADLRTLSGVLRDLTPLQFPYVLGSDFAGAVTELGPGVDRYAVGEQVFGVGLPRATGRMATMLADPPSLTTGTMAEYAVFEADTAAIARRPAGLDPQHAATLPIAGLTALAILRAAGIEPVSAGDPAGGSGPARPRAGQDRTVLVIGAAGGVGGAVVPLLAAAGARVLATGVAADEGYLRALGAAEVIGYRDVDLVAELRRRHPEGVDVLVNLALPGSALPATSRVLRAGGRVLNAAFPSPDPAAFAGMAVHVDNVYAAAGPGDLDLLARYAVDGTLPSTIGRRYRLSEAPRAYADLVGTHVRGKLVVMA</sequence>
<dbReference type="RefSeq" id="WP_030444688.1">
    <property type="nucleotide sequence ID" value="NZ_AP023354.1"/>
</dbReference>
<dbReference type="InterPro" id="IPR013154">
    <property type="entry name" value="ADH-like_N"/>
</dbReference>
<evidence type="ECO:0000313" key="2">
    <source>
        <dbReference type="EMBL" id="BCJ29910.1"/>
    </source>
</evidence>
<dbReference type="InterPro" id="IPR036291">
    <property type="entry name" value="NAD(P)-bd_dom_sf"/>
</dbReference>
<dbReference type="KEGG" id="aser:Asera_40180"/>
<dbReference type="SUPFAM" id="SSF51735">
    <property type="entry name" value="NAD(P)-binding Rossmann-fold domains"/>
    <property type="match status" value="1"/>
</dbReference>
<dbReference type="PANTHER" id="PTHR44013">
    <property type="entry name" value="ZINC-TYPE ALCOHOL DEHYDROGENASE-LIKE PROTEIN C16A3.02C"/>
    <property type="match status" value="1"/>
</dbReference>
<feature type="domain" description="Enoyl reductase (ER)" evidence="1">
    <location>
        <begin position="10"/>
        <end position="348"/>
    </location>
</feature>
<dbReference type="AlphaFoldDB" id="A0A810L300"/>
<dbReference type="Proteomes" id="UP000680750">
    <property type="component" value="Chromosome"/>
</dbReference>
<dbReference type="PANTHER" id="PTHR44013:SF1">
    <property type="entry name" value="ZINC-TYPE ALCOHOL DEHYDROGENASE-LIKE PROTEIN C16A3.02C"/>
    <property type="match status" value="1"/>
</dbReference>
<dbReference type="InterPro" id="IPR011032">
    <property type="entry name" value="GroES-like_sf"/>
</dbReference>
<dbReference type="InterPro" id="IPR020843">
    <property type="entry name" value="ER"/>
</dbReference>
<reference evidence="2" key="1">
    <citation type="submission" date="2020-08" db="EMBL/GenBank/DDBJ databases">
        <title>Whole genome shotgun sequence of Actinocatenispora sera NBRC 101916.</title>
        <authorList>
            <person name="Komaki H."/>
            <person name="Tamura T."/>
        </authorList>
    </citation>
    <scope>NUCLEOTIDE SEQUENCE</scope>
    <source>
        <strain evidence="2">NBRC 101916</strain>
    </source>
</reference>
<dbReference type="CDD" id="cd05289">
    <property type="entry name" value="MDR_like_2"/>
    <property type="match status" value="1"/>
</dbReference>
<evidence type="ECO:0000313" key="3">
    <source>
        <dbReference type="Proteomes" id="UP000680750"/>
    </source>
</evidence>
<dbReference type="SMART" id="SM00829">
    <property type="entry name" value="PKS_ER"/>
    <property type="match status" value="1"/>
</dbReference>
<dbReference type="EMBL" id="AP023354">
    <property type="protein sequence ID" value="BCJ29910.1"/>
    <property type="molecule type" value="Genomic_DNA"/>
</dbReference>
<dbReference type="Pfam" id="PF08240">
    <property type="entry name" value="ADH_N"/>
    <property type="match status" value="1"/>
</dbReference>
<dbReference type="GO" id="GO:0016491">
    <property type="term" value="F:oxidoreductase activity"/>
    <property type="evidence" value="ECO:0007669"/>
    <property type="project" value="InterPro"/>
</dbReference>
<evidence type="ECO:0000259" key="1">
    <source>
        <dbReference type="SMART" id="SM00829"/>
    </source>
</evidence>
<name>A0A810L300_9ACTN</name>
<keyword evidence="3" id="KW-1185">Reference proteome</keyword>
<dbReference type="OrthoDB" id="3175656at2"/>
<gene>
    <name evidence="2" type="ORF">Asera_40180</name>
</gene>
<accession>A0A810L300</accession>
<dbReference type="Gene3D" id="3.40.50.720">
    <property type="entry name" value="NAD(P)-binding Rossmann-like Domain"/>
    <property type="match status" value="1"/>
</dbReference>
<proteinExistence type="predicted"/>
<dbReference type="Gene3D" id="3.90.180.10">
    <property type="entry name" value="Medium-chain alcohol dehydrogenases, catalytic domain"/>
    <property type="match status" value="1"/>
</dbReference>
<dbReference type="SUPFAM" id="SSF50129">
    <property type="entry name" value="GroES-like"/>
    <property type="match status" value="1"/>
</dbReference>
<dbReference type="InterPro" id="IPR052733">
    <property type="entry name" value="Chloroplast_QOR"/>
</dbReference>